<sequence length="34" mass="3826">RWIGVGEGMDDLRPFNAKEFANALFNKGMIQGDK</sequence>
<protein>
    <submittedName>
        <fullName evidence="1">Signal recognition particle-docking protein FtsY</fullName>
    </submittedName>
</protein>
<name>W1YRG0_9ZZZZ</name>
<reference evidence="1" key="1">
    <citation type="submission" date="2013-12" db="EMBL/GenBank/DDBJ databases">
        <title>A Varibaculum cambriense genome reconstructed from a premature infant gut community with otherwise low bacterial novelty that shifts toward anaerobic metabolism during the third week of life.</title>
        <authorList>
            <person name="Brown C.T."/>
            <person name="Sharon I."/>
            <person name="Thomas B.C."/>
            <person name="Castelle C.J."/>
            <person name="Morowitz M.J."/>
            <person name="Banfield J.F."/>
        </authorList>
    </citation>
    <scope>NUCLEOTIDE SEQUENCE</scope>
</reference>
<dbReference type="EMBL" id="AZMM01002218">
    <property type="protein sequence ID" value="ETJ43759.1"/>
    <property type="molecule type" value="Genomic_DNA"/>
</dbReference>
<comment type="caution">
    <text evidence="1">The sequence shown here is derived from an EMBL/GenBank/DDBJ whole genome shotgun (WGS) entry which is preliminary data.</text>
</comment>
<proteinExistence type="predicted"/>
<evidence type="ECO:0000313" key="1">
    <source>
        <dbReference type="EMBL" id="ETJ43759.1"/>
    </source>
</evidence>
<feature type="non-terminal residue" evidence="1">
    <location>
        <position position="1"/>
    </location>
</feature>
<gene>
    <name evidence="1" type="ORF">Q604_UNBC02218G0001</name>
</gene>
<organism evidence="1">
    <name type="scientific">human gut metagenome</name>
    <dbReference type="NCBI Taxonomy" id="408170"/>
    <lineage>
        <taxon>unclassified sequences</taxon>
        <taxon>metagenomes</taxon>
        <taxon>organismal metagenomes</taxon>
    </lineage>
</organism>
<accession>W1YRG0</accession>
<dbReference type="AlphaFoldDB" id="W1YRG0"/>